<feature type="region of interest" description="Disordered" evidence="1">
    <location>
        <begin position="1"/>
        <end position="114"/>
    </location>
</feature>
<proteinExistence type="predicted"/>
<dbReference type="EMBL" id="APWK03000306">
    <property type="protein sequence ID" value="PHH49072.1"/>
    <property type="molecule type" value="Genomic_DNA"/>
</dbReference>
<protein>
    <submittedName>
        <fullName evidence="2">Uncharacterized protein</fullName>
    </submittedName>
</protein>
<reference evidence="2 3" key="1">
    <citation type="journal article" date="2013" name="Fungal Biol.">
        <title>Analysis of microsatellite markers in the genome of the plant pathogen Ceratocystis fimbriata.</title>
        <authorList>
            <person name="Simpson M.C."/>
            <person name="Wilken P.M."/>
            <person name="Coetzee M.P."/>
            <person name="Wingfield M.J."/>
            <person name="Wingfield B.D."/>
        </authorList>
    </citation>
    <scope>NUCLEOTIDE SEQUENCE [LARGE SCALE GENOMIC DNA]</scope>
    <source>
        <strain evidence="2 3">CBS 114723</strain>
    </source>
</reference>
<keyword evidence="3" id="KW-1185">Reference proteome</keyword>
<gene>
    <name evidence="2" type="ORF">CFIMG_008004RA00001</name>
</gene>
<sequence>MRDQCQVDTSDAQQNNAEVQNEIETPHEQDDATSDIEMDMDTESQKEVDLASEQGQELEMTSDETPETVQDRINQRLQDLYVRGGRRSELRNEANQSHDRKDGPTRSRKLRRGN</sequence>
<reference evidence="2 3" key="2">
    <citation type="journal article" date="2013" name="IMA Fungus">
        <title>IMA Genome-F 1: Ceratocystis fimbriata: Draft nuclear genome sequence for the plant pathogen, Ceratocystis fimbriata.</title>
        <authorList>
            <person name="Wilken P.M."/>
            <person name="Steenkamp E.T."/>
            <person name="Wingfield M.J."/>
            <person name="de Beer Z.W."/>
            <person name="Wingfield B.D."/>
        </authorList>
    </citation>
    <scope>NUCLEOTIDE SEQUENCE [LARGE SCALE GENOMIC DNA]</scope>
    <source>
        <strain evidence="2 3">CBS 114723</strain>
    </source>
</reference>
<evidence type="ECO:0000256" key="1">
    <source>
        <dbReference type="SAM" id="MobiDB-lite"/>
    </source>
</evidence>
<organism evidence="2 3">
    <name type="scientific">Ceratocystis fimbriata CBS 114723</name>
    <dbReference type="NCBI Taxonomy" id="1035309"/>
    <lineage>
        <taxon>Eukaryota</taxon>
        <taxon>Fungi</taxon>
        <taxon>Dikarya</taxon>
        <taxon>Ascomycota</taxon>
        <taxon>Pezizomycotina</taxon>
        <taxon>Sordariomycetes</taxon>
        <taxon>Hypocreomycetidae</taxon>
        <taxon>Microascales</taxon>
        <taxon>Ceratocystidaceae</taxon>
        <taxon>Ceratocystis</taxon>
    </lineage>
</organism>
<dbReference type="Proteomes" id="UP000222788">
    <property type="component" value="Unassembled WGS sequence"/>
</dbReference>
<feature type="compositionally biased region" description="Acidic residues" evidence="1">
    <location>
        <begin position="31"/>
        <end position="42"/>
    </location>
</feature>
<accession>A0A2C5WTD7</accession>
<evidence type="ECO:0000313" key="2">
    <source>
        <dbReference type="EMBL" id="PHH49072.1"/>
    </source>
</evidence>
<name>A0A2C5WTD7_9PEZI</name>
<feature type="compositionally biased region" description="Basic and acidic residues" evidence="1">
    <location>
        <begin position="86"/>
        <end position="105"/>
    </location>
</feature>
<comment type="caution">
    <text evidence="2">The sequence shown here is derived from an EMBL/GenBank/DDBJ whole genome shotgun (WGS) entry which is preliminary data.</text>
</comment>
<dbReference type="AlphaFoldDB" id="A0A2C5WTD7"/>
<evidence type="ECO:0000313" key="3">
    <source>
        <dbReference type="Proteomes" id="UP000222788"/>
    </source>
</evidence>
<feature type="compositionally biased region" description="Polar residues" evidence="1">
    <location>
        <begin position="1"/>
        <end position="23"/>
    </location>
</feature>